<reference evidence="3 4" key="1">
    <citation type="journal article" date="2016" name="Nat. Commun.">
        <title>Thousands of microbial genomes shed light on interconnected biogeochemical processes in an aquifer system.</title>
        <authorList>
            <person name="Anantharaman K."/>
            <person name="Brown C.T."/>
            <person name="Hug L.A."/>
            <person name="Sharon I."/>
            <person name="Castelle C.J."/>
            <person name="Probst A.J."/>
            <person name="Thomas B.C."/>
            <person name="Singh A."/>
            <person name="Wilkins M.J."/>
            <person name="Karaoz U."/>
            <person name="Brodie E.L."/>
            <person name="Williams K.H."/>
            <person name="Hubbard S.S."/>
            <person name="Banfield J.F."/>
        </authorList>
    </citation>
    <scope>NUCLEOTIDE SEQUENCE [LARGE SCALE GENOMIC DNA]</scope>
</reference>
<comment type="similarity">
    <text evidence="1">Belongs to the DprA/Smf family.</text>
</comment>
<dbReference type="STRING" id="1817814.A2V81_05270"/>
<comment type="caution">
    <text evidence="3">The sequence shown here is derived from an EMBL/GenBank/DDBJ whole genome shotgun (WGS) entry which is preliminary data.</text>
</comment>
<feature type="domain" description="Smf/DprA SLOG" evidence="2">
    <location>
        <begin position="78"/>
        <end position="282"/>
    </location>
</feature>
<dbReference type="Pfam" id="PF02481">
    <property type="entry name" value="DNA_processg_A"/>
    <property type="match status" value="1"/>
</dbReference>
<dbReference type="Gene3D" id="3.40.50.450">
    <property type="match status" value="1"/>
</dbReference>
<dbReference type="InterPro" id="IPR057666">
    <property type="entry name" value="DrpA_SLOG"/>
</dbReference>
<sequence>MSGLWYFFCAQVYFSEHLVFLRQRFSSYDELWEKLTQAEWCTNHKYSKSWHRILHVRSKQKEYQALLQRHQDQGIVVIDIENDLYPPLLKEIYHAPLMICALGNRNILQNTCVAIVGTRKATEYGLAITDEIVRILASHKITLISGMAYGIDSQVHMSAEKYNASSVAVVPASLLDSNLGGNNRLRKSLSPDQHLIVSENTRIGDLQKFHFVQRNRIIAGLSKWTIVVEAPEKSGALITAAFARDENREVFVVPHSLNNIQGRGCLCLIRDGAQIITDVDELPGLLGLTPNKVTKLPLHYQYDSEMEKLVHEKIQAGKNLDDICQELQISSTDLLVVITDLTFKKYITSTTEGVY</sequence>
<dbReference type="AlphaFoldDB" id="A0A1F4XIY0"/>
<proteinExistence type="inferred from homology"/>
<dbReference type="SUPFAM" id="SSF102405">
    <property type="entry name" value="MCP/YpsA-like"/>
    <property type="match status" value="1"/>
</dbReference>
<dbReference type="Proteomes" id="UP000177614">
    <property type="component" value="Unassembled WGS sequence"/>
</dbReference>
<evidence type="ECO:0000259" key="2">
    <source>
        <dbReference type="Pfam" id="PF02481"/>
    </source>
</evidence>
<dbReference type="PANTHER" id="PTHR43022:SF1">
    <property type="entry name" value="PROTEIN SMF"/>
    <property type="match status" value="1"/>
</dbReference>
<organism evidence="3 4">
    <name type="scientific">Candidatus Abawacabacteria bacterium RBG_16_42_10</name>
    <dbReference type="NCBI Taxonomy" id="1817814"/>
    <lineage>
        <taxon>Bacteria</taxon>
        <taxon>Candidatus Abawacaibacteriota</taxon>
    </lineage>
</organism>
<evidence type="ECO:0000313" key="3">
    <source>
        <dbReference type="EMBL" id="OGC81647.1"/>
    </source>
</evidence>
<dbReference type="InterPro" id="IPR003488">
    <property type="entry name" value="DprA"/>
</dbReference>
<protein>
    <recommendedName>
        <fullName evidence="2">Smf/DprA SLOG domain-containing protein</fullName>
    </recommendedName>
</protein>
<dbReference type="PANTHER" id="PTHR43022">
    <property type="entry name" value="PROTEIN SMF"/>
    <property type="match status" value="1"/>
</dbReference>
<gene>
    <name evidence="3" type="ORF">A2V81_05270</name>
</gene>
<name>A0A1F4XIY0_9BACT</name>
<evidence type="ECO:0000256" key="1">
    <source>
        <dbReference type="ARBA" id="ARBA00006525"/>
    </source>
</evidence>
<accession>A0A1F4XIY0</accession>
<dbReference type="EMBL" id="MEWR01000023">
    <property type="protein sequence ID" value="OGC81647.1"/>
    <property type="molecule type" value="Genomic_DNA"/>
</dbReference>
<dbReference type="GO" id="GO:0009294">
    <property type="term" value="P:DNA-mediated transformation"/>
    <property type="evidence" value="ECO:0007669"/>
    <property type="project" value="InterPro"/>
</dbReference>
<evidence type="ECO:0000313" key="4">
    <source>
        <dbReference type="Proteomes" id="UP000177614"/>
    </source>
</evidence>